<evidence type="ECO:0000313" key="4">
    <source>
        <dbReference type="Proteomes" id="UP001446871"/>
    </source>
</evidence>
<evidence type="ECO:0000313" key="3">
    <source>
        <dbReference type="EMBL" id="KAK8067797.1"/>
    </source>
</evidence>
<dbReference type="EMBL" id="JAQQWM010000004">
    <property type="protein sequence ID" value="KAK8067797.1"/>
    <property type="molecule type" value="Genomic_DNA"/>
</dbReference>
<feature type="domain" description="F-box" evidence="2">
    <location>
        <begin position="205"/>
        <end position="252"/>
    </location>
</feature>
<name>A0ABR1V9C5_9PEZI</name>
<feature type="compositionally biased region" description="Gly residues" evidence="1">
    <location>
        <begin position="697"/>
        <end position="709"/>
    </location>
</feature>
<dbReference type="PROSITE" id="PS50181">
    <property type="entry name" value="FBOX"/>
    <property type="match status" value="1"/>
</dbReference>
<organism evidence="3 4">
    <name type="scientific">Apiospora saccharicola</name>
    <dbReference type="NCBI Taxonomy" id="335842"/>
    <lineage>
        <taxon>Eukaryota</taxon>
        <taxon>Fungi</taxon>
        <taxon>Dikarya</taxon>
        <taxon>Ascomycota</taxon>
        <taxon>Pezizomycotina</taxon>
        <taxon>Sordariomycetes</taxon>
        <taxon>Xylariomycetidae</taxon>
        <taxon>Amphisphaeriales</taxon>
        <taxon>Apiosporaceae</taxon>
        <taxon>Apiospora</taxon>
    </lineage>
</organism>
<dbReference type="InterPro" id="IPR001810">
    <property type="entry name" value="F-box_dom"/>
</dbReference>
<feature type="compositionally biased region" description="Low complexity" evidence="1">
    <location>
        <begin position="742"/>
        <end position="768"/>
    </location>
</feature>
<proteinExistence type="predicted"/>
<feature type="region of interest" description="Disordered" evidence="1">
    <location>
        <begin position="496"/>
        <end position="519"/>
    </location>
</feature>
<feature type="region of interest" description="Disordered" evidence="1">
    <location>
        <begin position="696"/>
        <end position="788"/>
    </location>
</feature>
<protein>
    <recommendedName>
        <fullName evidence="2">F-box domain-containing protein</fullName>
    </recommendedName>
</protein>
<evidence type="ECO:0000256" key="1">
    <source>
        <dbReference type="SAM" id="MobiDB-lite"/>
    </source>
</evidence>
<reference evidence="3 4" key="1">
    <citation type="submission" date="2023-01" db="EMBL/GenBank/DDBJ databases">
        <title>Analysis of 21 Apiospora genomes using comparative genomics revels a genus with tremendous synthesis potential of carbohydrate active enzymes and secondary metabolites.</title>
        <authorList>
            <person name="Sorensen T."/>
        </authorList>
    </citation>
    <scope>NUCLEOTIDE SEQUENCE [LARGE SCALE GENOMIC DNA]</scope>
    <source>
        <strain evidence="3 4">CBS 83171</strain>
    </source>
</reference>
<keyword evidence="4" id="KW-1185">Reference proteome</keyword>
<evidence type="ECO:0000259" key="2">
    <source>
        <dbReference type="PROSITE" id="PS50181"/>
    </source>
</evidence>
<dbReference type="Proteomes" id="UP001446871">
    <property type="component" value="Unassembled WGS sequence"/>
</dbReference>
<accession>A0ABR1V9C5</accession>
<comment type="caution">
    <text evidence="3">The sequence shown here is derived from an EMBL/GenBank/DDBJ whole genome shotgun (WGS) entry which is preliminary data.</text>
</comment>
<feature type="compositionally biased region" description="Low complexity" evidence="1">
    <location>
        <begin position="509"/>
        <end position="519"/>
    </location>
</feature>
<gene>
    <name evidence="3" type="ORF">PG996_006909</name>
</gene>
<sequence length="788" mass="88375">MANPTPNDVRANQMRQRLLLDIDELVRKPYPNIRLHVGDDLNQLCLILSPPGWKRMHLNVDSLEEFPMRPLVSEWTHLDDYYTPAYTLKGIAIQLLSFFGSDTIQQDYGEVVGLEEYRTGSRKRSYLSPFTACERCGFKENVLEKETREYRYRDQQGALKTGRPSATELETAGNFGSLFDTAMQDIRSSERPVQEATNYEATGGSFAINSLPNEILLLVLEELEDFEDLTSLSKAWPRVSTLITEHNVIRQRELQCFVTKKTYRDAKLGVGVSTTDGLASEFDLLSQEAFALPTRKSVQCIPFTRWLPLPISPRHWNSVRQNAKTSLSLLKDHVKLQNATHAQVLYAFMNDIVVKLNLVDLDNGKGNGKENLPRQQQQQQWLLLDDLDYLDDLFQYDRSFHKSSSTLEHASEKAIESYFHLFHLLVCLATENPEIVTQANTPLTSFLEGRRDKSHCPNLGHLLVAMLVSDIPVTDQLRRAIITEAITRNVVWLLNPNNEPRGNRHNHNNNRGSKSNNTKKTYPELAYLEPDTISAYRLDKTFQGSRTSYRLLMFSELFRRTARPSTSSTSSSSLTKVREALFRRHGAPPPGAAARLASEVRRLHAINDFPAFLREMSFSQIPSPAQFTAVLRNTVVDSMKRGYSRWALAQSDALALRMHKDCEPGVGVKPEFAEMVAEARYLPTVVLSNVSFFPGGNKRGGNRGRGGSVVIGNREPRGVAWPRRSGEAVTPGTPGDQWTIVGSSSGGVSNNTNSNDVNGDSTGDQAAGARRRGRVGRGGRNAPRGGRR</sequence>